<accession>A0A7W8G9N4</accession>
<gene>
    <name evidence="3" type="ORF">HNP76_001734</name>
</gene>
<feature type="transmembrane region" description="Helical" evidence="1">
    <location>
        <begin position="40"/>
        <end position="63"/>
    </location>
</feature>
<dbReference type="Pfam" id="PF01973">
    <property type="entry name" value="MptE-like"/>
    <property type="match status" value="1"/>
</dbReference>
<dbReference type="PANTHER" id="PTHR41786:SF1">
    <property type="entry name" value="6-HYDROXYMETHYLPTERIN DIPHOSPHOKINASE MPTE-LIKE DOMAIN-CONTAINING PROTEIN"/>
    <property type="match status" value="1"/>
</dbReference>
<dbReference type="Proteomes" id="UP000518887">
    <property type="component" value="Unassembled WGS sequence"/>
</dbReference>
<reference evidence="3 4" key="1">
    <citation type="submission" date="2020-08" db="EMBL/GenBank/DDBJ databases">
        <title>Genomic Encyclopedia of Type Strains, Phase IV (KMG-IV): sequencing the most valuable type-strain genomes for metagenomic binning, comparative biology and taxonomic classification.</title>
        <authorList>
            <person name="Goeker M."/>
        </authorList>
    </citation>
    <scope>NUCLEOTIDE SEQUENCE [LARGE SCALE GENOMIC DNA]</scope>
    <source>
        <strain evidence="3 4">DSM 103462</strain>
    </source>
</reference>
<feature type="domain" description="6-hydroxymethylpterin diphosphokinase MptE-like" evidence="2">
    <location>
        <begin position="197"/>
        <end position="370"/>
    </location>
</feature>
<proteinExistence type="predicted"/>
<keyword evidence="1" id="KW-1133">Transmembrane helix</keyword>
<organism evidence="3 4">
    <name type="scientific">Treponema ruminis</name>
    <dbReference type="NCBI Taxonomy" id="744515"/>
    <lineage>
        <taxon>Bacteria</taxon>
        <taxon>Pseudomonadati</taxon>
        <taxon>Spirochaetota</taxon>
        <taxon>Spirochaetia</taxon>
        <taxon>Spirochaetales</taxon>
        <taxon>Treponemataceae</taxon>
        <taxon>Treponema</taxon>
    </lineage>
</organism>
<dbReference type="EMBL" id="JACHFQ010000005">
    <property type="protein sequence ID" value="MBB5226361.1"/>
    <property type="molecule type" value="Genomic_DNA"/>
</dbReference>
<evidence type="ECO:0000256" key="1">
    <source>
        <dbReference type="SAM" id="Phobius"/>
    </source>
</evidence>
<keyword evidence="4" id="KW-1185">Reference proteome</keyword>
<name>A0A7W8G9N4_9SPIR</name>
<dbReference type="AlphaFoldDB" id="A0A7W8G9N4"/>
<dbReference type="InterPro" id="IPR002826">
    <property type="entry name" value="MptE-like"/>
</dbReference>
<protein>
    <recommendedName>
        <fullName evidence="2">6-hydroxymethylpterin diphosphokinase MptE-like domain-containing protein</fullName>
    </recommendedName>
</protein>
<sequence>MELNIPQKPCLVQTAQGFSVSYQNRFLYSKYAPSRAIDGAIASLSILPGTLILALSPALWLGLDKLLEKLPEDSFILGIEADRNLHEFAEKQLEKIKKDQAGESDNGALEKLSRIVLLPFEQNDYIVNILSGETSSENIGLPHLSTFRRAIPIEMSAGTQFSKEKYFQLASLAQNTIASFWKNRITLTRLGRLYSRNLFKNLANIPNAVDFKKLMGKITRPIFVFGAGESIEESLSKIPKVLLEKCFVIAVDAASTSLKAYGIKIDALVALEGQLAIEKAYIGGSAKSSLIIADITSRKQITRHTEKAVTYIASKYTDSTFFKALSQKDFFPPVVPPLGSVGLSAVYIALLLRENQNLPVFVSGLDFSFSLGRTHAKNTPAHIARLATSNRFNPVENYAAAFRTGARQIIGKNNIPVFTDTALEGYAKSFADAFATSPNLYDAGKQGIPLSIQEINSDKVKAYLETLQDSQTETSLSSLLKSATNDGKDKPQTVLEYLEDEEKALNRIKELLMFGKDVASCSCSLDDELEKLIAQREYLFLHFPDGYKCKTSDLSFLKRVRGQIDFFLKDIKQGVTTLLSL</sequence>
<keyword evidence="1" id="KW-0812">Transmembrane</keyword>
<evidence type="ECO:0000313" key="3">
    <source>
        <dbReference type="EMBL" id="MBB5226361.1"/>
    </source>
</evidence>
<keyword evidence="1" id="KW-0472">Membrane</keyword>
<evidence type="ECO:0000313" key="4">
    <source>
        <dbReference type="Proteomes" id="UP000518887"/>
    </source>
</evidence>
<dbReference type="PANTHER" id="PTHR41786">
    <property type="entry name" value="MOTILITY ACCESSORY FACTOR MAF"/>
    <property type="match status" value="1"/>
</dbReference>
<comment type="caution">
    <text evidence="3">The sequence shown here is derived from an EMBL/GenBank/DDBJ whole genome shotgun (WGS) entry which is preliminary data.</text>
</comment>
<evidence type="ECO:0000259" key="2">
    <source>
        <dbReference type="Pfam" id="PF01973"/>
    </source>
</evidence>
<dbReference type="RefSeq" id="WP_184659543.1">
    <property type="nucleotide sequence ID" value="NZ_CP031518.1"/>
</dbReference>